<sequence>MSSHPQKQASKTAKILYRPWGLVASILGGLIASKVFHQVWKRVDPQGTDDPPTPLQSEYRLRKILIAALAQGAIYAVVKAAIDRGGARLFEKWTGEWPGD</sequence>
<reference evidence="3" key="1">
    <citation type="journal article" date="2019" name="Int. J. Syst. Evol. Microbiol.">
        <title>The Global Catalogue of Microorganisms (GCM) 10K type strain sequencing project: providing services to taxonomists for standard genome sequencing and annotation.</title>
        <authorList>
            <consortium name="The Broad Institute Genomics Platform"/>
            <consortium name="The Broad Institute Genome Sequencing Center for Infectious Disease"/>
            <person name="Wu L."/>
            <person name="Ma J."/>
        </authorList>
    </citation>
    <scope>NUCLEOTIDE SEQUENCE [LARGE SCALE GENOMIC DNA]</scope>
    <source>
        <strain evidence="3">JCM 13518</strain>
    </source>
</reference>
<evidence type="ECO:0000313" key="2">
    <source>
        <dbReference type="EMBL" id="GAA1738343.1"/>
    </source>
</evidence>
<accession>A0ABP4VUE9</accession>
<feature type="transmembrane region" description="Helical" evidence="1">
    <location>
        <begin position="20"/>
        <end position="40"/>
    </location>
</feature>
<dbReference type="Proteomes" id="UP001501057">
    <property type="component" value="Unassembled WGS sequence"/>
</dbReference>
<keyword evidence="3" id="KW-1185">Reference proteome</keyword>
<name>A0ABP4VUE9_9ACTN</name>
<keyword evidence="1" id="KW-1133">Transmembrane helix</keyword>
<dbReference type="InterPro" id="IPR025329">
    <property type="entry name" value="DUF4235"/>
</dbReference>
<dbReference type="RefSeq" id="WP_344200381.1">
    <property type="nucleotide sequence ID" value="NZ_BAAAME010000004.1"/>
</dbReference>
<proteinExistence type="predicted"/>
<evidence type="ECO:0000256" key="1">
    <source>
        <dbReference type="SAM" id="Phobius"/>
    </source>
</evidence>
<comment type="caution">
    <text evidence="2">The sequence shown here is derived from an EMBL/GenBank/DDBJ whole genome shotgun (WGS) entry which is preliminary data.</text>
</comment>
<dbReference type="EMBL" id="BAAAME010000004">
    <property type="protein sequence ID" value="GAA1738343.1"/>
    <property type="molecule type" value="Genomic_DNA"/>
</dbReference>
<dbReference type="Pfam" id="PF14019">
    <property type="entry name" value="DUF4235"/>
    <property type="match status" value="1"/>
</dbReference>
<organism evidence="2 3">
    <name type="scientific">Aeromicrobium alkaliterrae</name>
    <dbReference type="NCBI Taxonomy" id="302168"/>
    <lineage>
        <taxon>Bacteria</taxon>
        <taxon>Bacillati</taxon>
        <taxon>Actinomycetota</taxon>
        <taxon>Actinomycetes</taxon>
        <taxon>Propionibacteriales</taxon>
        <taxon>Nocardioidaceae</taxon>
        <taxon>Aeromicrobium</taxon>
    </lineage>
</organism>
<protein>
    <submittedName>
        <fullName evidence="2">DUF4235 domain-containing protein</fullName>
    </submittedName>
</protein>
<keyword evidence="1" id="KW-0472">Membrane</keyword>
<evidence type="ECO:0000313" key="3">
    <source>
        <dbReference type="Proteomes" id="UP001501057"/>
    </source>
</evidence>
<gene>
    <name evidence="2" type="ORF">GCM10009710_18320</name>
</gene>
<keyword evidence="1" id="KW-0812">Transmembrane</keyword>